<feature type="active site" evidence="6">
    <location>
        <position position="174"/>
    </location>
</feature>
<dbReference type="Pfam" id="PF14487">
    <property type="entry name" value="DarT"/>
    <property type="match status" value="1"/>
</dbReference>
<comment type="caution">
    <text evidence="6">Lacks conserved residue(s) required for the propagation of feature annotation.</text>
</comment>
<evidence type="ECO:0000313" key="8">
    <source>
        <dbReference type="EMBL" id="SFC49615.1"/>
    </source>
</evidence>
<evidence type="ECO:0000256" key="6">
    <source>
        <dbReference type="PROSITE-ProRule" id="PRU01362"/>
    </source>
</evidence>
<dbReference type="STRING" id="402385.SAMN05421848_1647"/>
<accession>A0A1I1JML0</accession>
<keyword evidence="3 6" id="KW-0808">Transferase</keyword>
<dbReference type="AlphaFoldDB" id="A0A1I1JML0"/>
<feature type="domain" description="DarT" evidence="7">
    <location>
        <begin position="18"/>
        <end position="221"/>
    </location>
</feature>
<organism evidence="8 9">
    <name type="scientific">Kushneria avicenniae</name>
    <dbReference type="NCBI Taxonomy" id="402385"/>
    <lineage>
        <taxon>Bacteria</taxon>
        <taxon>Pseudomonadati</taxon>
        <taxon>Pseudomonadota</taxon>
        <taxon>Gammaproteobacteria</taxon>
        <taxon>Oceanospirillales</taxon>
        <taxon>Halomonadaceae</taxon>
        <taxon>Kushneria</taxon>
    </lineage>
</organism>
<feature type="binding site" evidence="6">
    <location>
        <position position="61"/>
    </location>
    <ligand>
        <name>NAD(+)</name>
        <dbReference type="ChEBI" id="CHEBI:57540"/>
    </ligand>
</feature>
<keyword evidence="5 6" id="KW-0238">DNA-binding</keyword>
<gene>
    <name evidence="8" type="ORF">SAMN05421848_1647</name>
</gene>
<sequence>MSRYVLLMAHKSLNPGKALIWRITHRQNVPWILANGLHAGTSNVRSSRWMTIGNEDLIDRRAHRKVPLPPNGVLNDYIPFYFTPFSPMMYNIHTGRGGVRQLRNEDIVILVSSLHKVAELNLPFVFTDRHAYPVTANYFNGLEDLHAIDWPLLQQRNFQRDPDDPEKIERYQAEALIHEHVPIEALLGAICYTPEVKLELQQQTDELSVALDIYCKPSWYF</sequence>
<protein>
    <recommendedName>
        <fullName evidence="7">DarT domain-containing protein</fullName>
    </recommendedName>
</protein>
<evidence type="ECO:0000259" key="7">
    <source>
        <dbReference type="PROSITE" id="PS52018"/>
    </source>
</evidence>
<proteinExistence type="inferred from homology"/>
<dbReference type="EMBL" id="FOLY01000003">
    <property type="protein sequence ID" value="SFC49615.1"/>
    <property type="molecule type" value="Genomic_DNA"/>
</dbReference>
<keyword evidence="9" id="KW-1185">Reference proteome</keyword>
<comment type="catalytic activity">
    <reaction evidence="6">
        <text>a thymidine in DNA + NAD(+) = an N-(ADP-alpha-D-ribosyl)-thymidine in DNA + nicotinamide + H(+)</text>
        <dbReference type="Rhea" id="RHEA:71651"/>
        <dbReference type="Rhea" id="RHEA-COMP:13556"/>
        <dbReference type="Rhea" id="RHEA-COMP:18051"/>
        <dbReference type="ChEBI" id="CHEBI:15378"/>
        <dbReference type="ChEBI" id="CHEBI:17154"/>
        <dbReference type="ChEBI" id="CHEBI:57540"/>
        <dbReference type="ChEBI" id="CHEBI:137386"/>
        <dbReference type="ChEBI" id="CHEBI:191199"/>
    </reaction>
</comment>
<keyword evidence="2 6" id="KW-0328">Glycosyltransferase</keyword>
<reference evidence="9" key="1">
    <citation type="submission" date="2016-10" db="EMBL/GenBank/DDBJ databases">
        <authorList>
            <person name="Varghese N."/>
            <person name="Submissions S."/>
        </authorList>
    </citation>
    <scope>NUCLEOTIDE SEQUENCE [LARGE SCALE GENOMIC DNA]</scope>
    <source>
        <strain evidence="9">DSM 23439</strain>
    </source>
</reference>
<keyword evidence="1 6" id="KW-1277">Toxin-antitoxin system</keyword>
<dbReference type="GO" id="GO:0016779">
    <property type="term" value="F:nucleotidyltransferase activity"/>
    <property type="evidence" value="ECO:0007669"/>
    <property type="project" value="UniProtKB-UniRule"/>
</dbReference>
<evidence type="ECO:0000313" key="9">
    <source>
        <dbReference type="Proteomes" id="UP000199046"/>
    </source>
</evidence>
<feature type="binding site" evidence="6">
    <location>
        <begin position="22"/>
        <end position="24"/>
    </location>
    <ligand>
        <name>NAD(+)</name>
        <dbReference type="ChEBI" id="CHEBI:57540"/>
    </ligand>
</feature>
<dbReference type="InterPro" id="IPR029494">
    <property type="entry name" value="DarT"/>
</dbReference>
<feature type="active site" description="Proton acceptor" evidence="6">
    <location>
        <position position="61"/>
    </location>
</feature>
<dbReference type="PROSITE" id="PS52018">
    <property type="entry name" value="DART"/>
    <property type="match status" value="1"/>
</dbReference>
<evidence type="ECO:0000256" key="4">
    <source>
        <dbReference type="ARBA" id="ARBA00022695"/>
    </source>
</evidence>
<comment type="similarity">
    <text evidence="6">Belongs to the DarT ADP-ribosyltransferase family.</text>
</comment>
<evidence type="ECO:0000256" key="5">
    <source>
        <dbReference type="ARBA" id="ARBA00023125"/>
    </source>
</evidence>
<evidence type="ECO:0000256" key="3">
    <source>
        <dbReference type="ARBA" id="ARBA00022679"/>
    </source>
</evidence>
<dbReference type="Proteomes" id="UP000199046">
    <property type="component" value="Unassembled WGS sequence"/>
</dbReference>
<dbReference type="GO" id="GO:0003677">
    <property type="term" value="F:DNA binding"/>
    <property type="evidence" value="ECO:0007669"/>
    <property type="project" value="UniProtKB-UniRule"/>
</dbReference>
<evidence type="ECO:0000256" key="1">
    <source>
        <dbReference type="ARBA" id="ARBA00022649"/>
    </source>
</evidence>
<keyword evidence="4 6" id="KW-0548">Nucleotidyltransferase</keyword>
<dbReference type="GO" id="GO:0016757">
    <property type="term" value="F:glycosyltransferase activity"/>
    <property type="evidence" value="ECO:0007669"/>
    <property type="project" value="UniProtKB-UniRule"/>
</dbReference>
<name>A0A1I1JML0_9GAMM</name>
<evidence type="ECO:0000256" key="2">
    <source>
        <dbReference type="ARBA" id="ARBA00022676"/>
    </source>
</evidence>